<dbReference type="PANTHER" id="PTHR42060">
    <property type="entry name" value="NHL REPEAT-CONTAINING PROTEIN-RELATED"/>
    <property type="match status" value="1"/>
</dbReference>
<accession>A0AAE0WRB2</accession>
<evidence type="ECO:0008006" key="4">
    <source>
        <dbReference type="Google" id="ProtNLM"/>
    </source>
</evidence>
<feature type="chain" id="PRO_5042088961" description="SMP-30/Gluconolactonase/LRE-like region domain-containing protein" evidence="1">
    <location>
        <begin position="23"/>
        <end position="341"/>
    </location>
</feature>
<feature type="signal peptide" evidence="1">
    <location>
        <begin position="1"/>
        <end position="22"/>
    </location>
</feature>
<dbReference type="Gene3D" id="2.120.10.30">
    <property type="entry name" value="TolB, C-terminal domain"/>
    <property type="match status" value="1"/>
</dbReference>
<gene>
    <name evidence="2" type="ORF">LTR78_003664</name>
</gene>
<dbReference type="SUPFAM" id="SSF63829">
    <property type="entry name" value="Calcium-dependent phosphotriesterase"/>
    <property type="match status" value="1"/>
</dbReference>
<comment type="caution">
    <text evidence="2">The sequence shown here is derived from an EMBL/GenBank/DDBJ whole genome shotgun (WGS) entry which is preliminary data.</text>
</comment>
<dbReference type="Proteomes" id="UP001274830">
    <property type="component" value="Unassembled WGS sequence"/>
</dbReference>
<dbReference type="InterPro" id="IPR011042">
    <property type="entry name" value="6-blade_b-propeller_TolB-like"/>
</dbReference>
<proteinExistence type="predicted"/>
<protein>
    <recommendedName>
        <fullName evidence="4">SMP-30/Gluconolactonase/LRE-like region domain-containing protein</fullName>
    </recommendedName>
</protein>
<organism evidence="2 3">
    <name type="scientific">Recurvomyces mirabilis</name>
    <dbReference type="NCBI Taxonomy" id="574656"/>
    <lineage>
        <taxon>Eukaryota</taxon>
        <taxon>Fungi</taxon>
        <taxon>Dikarya</taxon>
        <taxon>Ascomycota</taxon>
        <taxon>Pezizomycotina</taxon>
        <taxon>Dothideomycetes</taxon>
        <taxon>Dothideomycetidae</taxon>
        <taxon>Mycosphaerellales</taxon>
        <taxon>Teratosphaeriaceae</taxon>
        <taxon>Recurvomyces</taxon>
    </lineage>
</organism>
<evidence type="ECO:0000313" key="2">
    <source>
        <dbReference type="EMBL" id="KAK3676388.1"/>
    </source>
</evidence>
<dbReference type="InterPro" id="IPR052998">
    <property type="entry name" value="Hetero-Diels-Alderase-like"/>
</dbReference>
<sequence length="341" mass="35990">MTFTNLSCFILLALSGWQTTSASSNTSLPLPVHNITRVDGIKFENLAVRSNGQILTTTSYPNASIYQVDPLGVLPTTLIYAAPNIISANGIVELEHDIFYVAVGSTKLLPTLQLNASSYAIIEVDVRNVSVFPNGSLTCPPTVKQIASLPHAAQQNGIALPRPLSDNLLLADSLRSLTWKVDICNGTIGVALNDTTTKGSAPTGAAATGVNGLKVHDGMMYYTSTGANKLYKVPVDELGIVSQVPTLVTTNLACDDLVIDHEGTAYVAGPLDVLLKVSPSSEQTIIVGTINPNQSALVGPTAARFGRLASDRWSLYITTNGGLQETIPGTTGVSRIDLESR</sequence>
<evidence type="ECO:0000256" key="1">
    <source>
        <dbReference type="SAM" id="SignalP"/>
    </source>
</evidence>
<name>A0AAE0WRB2_9PEZI</name>
<evidence type="ECO:0000313" key="3">
    <source>
        <dbReference type="Proteomes" id="UP001274830"/>
    </source>
</evidence>
<dbReference type="EMBL" id="JAUTXT010000010">
    <property type="protein sequence ID" value="KAK3676388.1"/>
    <property type="molecule type" value="Genomic_DNA"/>
</dbReference>
<keyword evidence="3" id="KW-1185">Reference proteome</keyword>
<reference evidence="2" key="1">
    <citation type="submission" date="2023-07" db="EMBL/GenBank/DDBJ databases">
        <title>Black Yeasts Isolated from many extreme environments.</title>
        <authorList>
            <person name="Coleine C."/>
            <person name="Stajich J.E."/>
            <person name="Selbmann L."/>
        </authorList>
    </citation>
    <scope>NUCLEOTIDE SEQUENCE</scope>
    <source>
        <strain evidence="2">CCFEE 5485</strain>
    </source>
</reference>
<dbReference type="AlphaFoldDB" id="A0AAE0WRB2"/>
<dbReference type="PANTHER" id="PTHR42060:SF1">
    <property type="entry name" value="NHL REPEAT-CONTAINING PROTEIN"/>
    <property type="match status" value="1"/>
</dbReference>
<keyword evidence="1" id="KW-0732">Signal</keyword>